<evidence type="ECO:0000313" key="3">
    <source>
        <dbReference type="Proteomes" id="UP000248301"/>
    </source>
</evidence>
<feature type="transmembrane region" description="Helical" evidence="1">
    <location>
        <begin position="26"/>
        <end position="50"/>
    </location>
</feature>
<feature type="transmembrane region" description="Helical" evidence="1">
    <location>
        <begin position="208"/>
        <end position="232"/>
    </location>
</feature>
<gene>
    <name evidence="2" type="ORF">CFR72_07570</name>
</gene>
<keyword evidence="1" id="KW-0812">Transmembrane</keyword>
<keyword evidence="1" id="KW-0472">Membrane</keyword>
<dbReference type="Proteomes" id="UP000248301">
    <property type="component" value="Unassembled WGS sequence"/>
</dbReference>
<feature type="transmembrane region" description="Helical" evidence="1">
    <location>
        <begin position="426"/>
        <end position="458"/>
    </location>
</feature>
<accession>A0A318QBG6</accession>
<evidence type="ECO:0000313" key="2">
    <source>
        <dbReference type="EMBL" id="PYD63307.1"/>
    </source>
</evidence>
<comment type="caution">
    <text evidence="2">The sequence shown here is derived from an EMBL/GenBank/DDBJ whole genome shotgun (WGS) entry which is preliminary data.</text>
</comment>
<dbReference type="InterPro" id="IPR005625">
    <property type="entry name" value="PepSY-ass_TM"/>
</dbReference>
<organism evidence="2 3">
    <name type="scientific">Gluconacetobacter entanii</name>
    <dbReference type="NCBI Taxonomy" id="108528"/>
    <lineage>
        <taxon>Bacteria</taxon>
        <taxon>Pseudomonadati</taxon>
        <taxon>Pseudomonadota</taxon>
        <taxon>Alphaproteobacteria</taxon>
        <taxon>Acetobacterales</taxon>
        <taxon>Acetobacteraceae</taxon>
        <taxon>Gluconacetobacter</taxon>
    </lineage>
</organism>
<dbReference type="PANTHER" id="PTHR34219:SF1">
    <property type="entry name" value="PEPSY DOMAIN-CONTAINING PROTEIN"/>
    <property type="match status" value="1"/>
</dbReference>
<dbReference type="RefSeq" id="WP_110913390.1">
    <property type="nucleotide sequence ID" value="NZ_NKUF01000013.1"/>
</dbReference>
<reference evidence="2 3" key="1">
    <citation type="submission" date="2017-07" db="EMBL/GenBank/DDBJ databases">
        <title>A draft genome sequence of Gluconacetobacter entanii LTH 4560.</title>
        <authorList>
            <person name="Skraban J."/>
            <person name="Cleenwerck I."/>
            <person name="Vandamme P."/>
            <person name="Trcek J."/>
        </authorList>
    </citation>
    <scope>NUCLEOTIDE SEQUENCE [LARGE SCALE GENOMIC DNA]</scope>
    <source>
        <strain evidence="2 3">LTH 4560</strain>
    </source>
</reference>
<dbReference type="OrthoDB" id="9791166at2"/>
<keyword evidence="1" id="KW-1133">Transmembrane helix</keyword>
<dbReference type="Pfam" id="PF03929">
    <property type="entry name" value="PepSY_TM"/>
    <property type="match status" value="1"/>
</dbReference>
<name>A0A318QBG6_9PROT</name>
<feature type="transmembrane region" description="Helical" evidence="1">
    <location>
        <begin position="155"/>
        <end position="175"/>
    </location>
</feature>
<proteinExistence type="predicted"/>
<feature type="transmembrane region" description="Helical" evidence="1">
    <location>
        <begin position="386"/>
        <end position="406"/>
    </location>
</feature>
<protein>
    <submittedName>
        <fullName evidence="2">Peptidase</fullName>
    </submittedName>
</protein>
<evidence type="ECO:0000256" key="1">
    <source>
        <dbReference type="SAM" id="Phobius"/>
    </source>
</evidence>
<dbReference type="PANTHER" id="PTHR34219">
    <property type="entry name" value="IRON-REGULATED INNER MEMBRANE PROTEIN-RELATED"/>
    <property type="match status" value="1"/>
</dbReference>
<dbReference type="AlphaFoldDB" id="A0A318QBG6"/>
<dbReference type="EMBL" id="NKUF01000013">
    <property type="protein sequence ID" value="PYD63307.1"/>
    <property type="molecule type" value="Genomic_DNA"/>
</dbReference>
<sequence>MNIPHDTRPRRTMRALWPDYRMVWRWHFIAGLLCLPFVAFLSLTGSIYLFRPQIDDLIDWRYEHLATKGDVAAPSRVVTAALAAVPGSHFLAYELPRTSHSAVRVIVSHGGDAIRVYVDPQSLAVLKQVSEEHRFERIIFNLHGQLLLGNAGSMIVEMVASWTIVLVVTGLYLWWPRGRTGRSGGIAYPRLAAGGRLRLRDLHAVTGAWLSIFVVLFLASGLPWSFVWGYALQSVEKTVGRFTAIQDWEIGHVPARNVIAGTGGTPAAMDAMAGMKDMPAMPGMDMPPTPAADAPVDGAALDRVVSTGATLGLRYPVLVTPPPQAGRAWRVRSDTQDRPWRMTVDVSANGHVEGRDRFADKPVIDRVIGYGVAAHEGQLFGIANQILNLVVAVGLLGMSIAAFLMWTRRRPPGHIGVPASLPDGRIGGAAMACIVVMGIMLPELGAALVVIVLLSALIRPEKGSS</sequence>